<keyword evidence="3" id="KW-0732">Signal</keyword>
<dbReference type="Proteomes" id="UP000462066">
    <property type="component" value="Unassembled WGS sequence"/>
</dbReference>
<feature type="region of interest" description="Disordered" evidence="2">
    <location>
        <begin position="225"/>
        <end position="260"/>
    </location>
</feature>
<dbReference type="EMBL" id="MWIP01000013">
    <property type="protein sequence ID" value="KAF1685448.1"/>
    <property type="molecule type" value="Genomic_DNA"/>
</dbReference>
<dbReference type="InterPro" id="IPR021350">
    <property type="entry name" value="DUF2968"/>
</dbReference>
<protein>
    <recommendedName>
        <fullName evidence="6">DUF2968 domain-containing protein</fullName>
    </recommendedName>
</protein>
<accession>A0A7V8K6E2</accession>
<keyword evidence="1" id="KW-0175">Coiled coil</keyword>
<feature type="coiled-coil region" evidence="1">
    <location>
        <begin position="151"/>
        <end position="220"/>
    </location>
</feature>
<feature type="compositionally biased region" description="Low complexity" evidence="2">
    <location>
        <begin position="231"/>
        <end position="254"/>
    </location>
</feature>
<organism evidence="4 5">
    <name type="scientific">Pseudoxanthomonas broegbernensis</name>
    <dbReference type="NCBI Taxonomy" id="83619"/>
    <lineage>
        <taxon>Bacteria</taxon>
        <taxon>Pseudomonadati</taxon>
        <taxon>Pseudomonadota</taxon>
        <taxon>Gammaproteobacteria</taxon>
        <taxon>Lysobacterales</taxon>
        <taxon>Lysobacteraceae</taxon>
        <taxon>Pseudoxanthomonas</taxon>
    </lineage>
</organism>
<keyword evidence="5" id="KW-1185">Reference proteome</keyword>
<feature type="region of interest" description="Disordered" evidence="2">
    <location>
        <begin position="39"/>
        <end position="61"/>
    </location>
</feature>
<name>A0A7V8K6E2_9GAMM</name>
<proteinExistence type="predicted"/>
<sequence>MVKERTRTGCTPSRPRLAALACLPLLAATVLAMADASAARPWKQPRTPEEATAAPPADQAAGSTVAELRELMDGGRLTELRTTYNGNYGASLLFYTQSLHYYVALFRDREFWRVIKTDSVDDAERYYRTFVAQTEDLAQVYIDTVRLDAGKRFTERMVALNEQRLRNLQQEVEMQRQQSLQVSTALQQARQQAVSLSSDLRASHSELDAINQRIEALQAVQANPELSLPGSSESVAPAIPSASVADHGASVPALASPPAP</sequence>
<evidence type="ECO:0000256" key="2">
    <source>
        <dbReference type="SAM" id="MobiDB-lite"/>
    </source>
</evidence>
<feature type="compositionally biased region" description="Low complexity" evidence="2">
    <location>
        <begin position="50"/>
        <end position="61"/>
    </location>
</feature>
<gene>
    <name evidence="4" type="ORF">B1992_11940</name>
</gene>
<dbReference type="Pfam" id="PF11180">
    <property type="entry name" value="DUF2968"/>
    <property type="match status" value="1"/>
</dbReference>
<feature type="signal peptide" evidence="3">
    <location>
        <begin position="1"/>
        <end position="34"/>
    </location>
</feature>
<evidence type="ECO:0000313" key="4">
    <source>
        <dbReference type="EMBL" id="KAF1685448.1"/>
    </source>
</evidence>
<evidence type="ECO:0000313" key="5">
    <source>
        <dbReference type="Proteomes" id="UP000462066"/>
    </source>
</evidence>
<comment type="caution">
    <text evidence="4">The sequence shown here is derived from an EMBL/GenBank/DDBJ whole genome shotgun (WGS) entry which is preliminary data.</text>
</comment>
<feature type="chain" id="PRO_5031549146" description="DUF2968 domain-containing protein" evidence="3">
    <location>
        <begin position="35"/>
        <end position="260"/>
    </location>
</feature>
<evidence type="ECO:0000256" key="1">
    <source>
        <dbReference type="SAM" id="Coils"/>
    </source>
</evidence>
<dbReference type="AlphaFoldDB" id="A0A7V8K6E2"/>
<evidence type="ECO:0008006" key="6">
    <source>
        <dbReference type="Google" id="ProtNLM"/>
    </source>
</evidence>
<reference evidence="4 5" key="1">
    <citation type="submission" date="2017-10" db="EMBL/GenBank/DDBJ databases">
        <title>Whole genome sequencing of Pseudoxanthomonas broegbernensis DSM 12573(T).</title>
        <authorList>
            <person name="Kumar S."/>
            <person name="Bansal K."/>
            <person name="Kaur A."/>
            <person name="Patil P."/>
            <person name="Sharma S."/>
            <person name="Patil P.B."/>
        </authorList>
    </citation>
    <scope>NUCLEOTIDE SEQUENCE [LARGE SCALE GENOMIC DNA]</scope>
    <source>
        <strain evidence="4 5">DSM 12573</strain>
    </source>
</reference>
<evidence type="ECO:0000256" key="3">
    <source>
        <dbReference type="SAM" id="SignalP"/>
    </source>
</evidence>